<evidence type="ECO:0000313" key="1">
    <source>
        <dbReference type="EMBL" id="KAH7090307.1"/>
    </source>
</evidence>
<proteinExistence type="predicted"/>
<name>A0A8K0RA77_9PLEO</name>
<gene>
    <name evidence="1" type="ORF">FB567DRAFT_288070</name>
</gene>
<keyword evidence="2" id="KW-1185">Reference proteome</keyword>
<accession>A0A8K0RA77</accession>
<protein>
    <submittedName>
        <fullName evidence="1">Uncharacterized protein</fullName>
    </submittedName>
</protein>
<sequence length="167" mass="18039">MKALSMATCSSPAISASSFTSHLRFPPPFDFLNSFSVNNCKYSVISSSIPSSRPSSISSFNFFSISILEFSLSPAPLIPNLVRSSLALLSCSSILIAASQSFSACSYVSRLTASYAHGGHMPWILYFRRCVTCAHETSCPFACSAPEQKSGGMPGSGYLWLHARKRE</sequence>
<comment type="caution">
    <text evidence="1">The sequence shown here is derived from an EMBL/GenBank/DDBJ whole genome shotgun (WGS) entry which is preliminary data.</text>
</comment>
<dbReference type="EMBL" id="JAGMVJ010000005">
    <property type="protein sequence ID" value="KAH7090307.1"/>
    <property type="molecule type" value="Genomic_DNA"/>
</dbReference>
<dbReference type="AlphaFoldDB" id="A0A8K0RA77"/>
<evidence type="ECO:0000313" key="2">
    <source>
        <dbReference type="Proteomes" id="UP000813461"/>
    </source>
</evidence>
<organism evidence="1 2">
    <name type="scientific">Paraphoma chrysanthemicola</name>
    <dbReference type="NCBI Taxonomy" id="798071"/>
    <lineage>
        <taxon>Eukaryota</taxon>
        <taxon>Fungi</taxon>
        <taxon>Dikarya</taxon>
        <taxon>Ascomycota</taxon>
        <taxon>Pezizomycotina</taxon>
        <taxon>Dothideomycetes</taxon>
        <taxon>Pleosporomycetidae</taxon>
        <taxon>Pleosporales</taxon>
        <taxon>Pleosporineae</taxon>
        <taxon>Phaeosphaeriaceae</taxon>
        <taxon>Paraphoma</taxon>
    </lineage>
</organism>
<dbReference type="Proteomes" id="UP000813461">
    <property type="component" value="Unassembled WGS sequence"/>
</dbReference>
<reference evidence="1" key="1">
    <citation type="journal article" date="2021" name="Nat. Commun.">
        <title>Genetic determinants of endophytism in the Arabidopsis root mycobiome.</title>
        <authorList>
            <person name="Mesny F."/>
            <person name="Miyauchi S."/>
            <person name="Thiergart T."/>
            <person name="Pickel B."/>
            <person name="Atanasova L."/>
            <person name="Karlsson M."/>
            <person name="Huettel B."/>
            <person name="Barry K.W."/>
            <person name="Haridas S."/>
            <person name="Chen C."/>
            <person name="Bauer D."/>
            <person name="Andreopoulos W."/>
            <person name="Pangilinan J."/>
            <person name="LaButti K."/>
            <person name="Riley R."/>
            <person name="Lipzen A."/>
            <person name="Clum A."/>
            <person name="Drula E."/>
            <person name="Henrissat B."/>
            <person name="Kohler A."/>
            <person name="Grigoriev I.V."/>
            <person name="Martin F.M."/>
            <person name="Hacquard S."/>
        </authorList>
    </citation>
    <scope>NUCLEOTIDE SEQUENCE</scope>
    <source>
        <strain evidence="1">MPI-SDFR-AT-0120</strain>
    </source>
</reference>